<dbReference type="EMBL" id="MSDF01000024">
    <property type="protein sequence ID" value="OPA91702.1"/>
    <property type="molecule type" value="Genomic_DNA"/>
</dbReference>
<feature type="signal peptide" evidence="1">
    <location>
        <begin position="1"/>
        <end position="21"/>
    </location>
</feature>
<accession>A0A1T2YHP0</accession>
<evidence type="ECO:0000313" key="3">
    <source>
        <dbReference type="Proteomes" id="UP000190965"/>
    </source>
</evidence>
<sequence length="141" mass="15702">MIRPLTYLFFLLAAVSHPVVAEQGCPYPSAVRYVDGRFQAVTGTSFWQSTKANGPGFVDRFVGALFTPDKGGERDNGHLDRCVYYTGSGQVVALRYSMPDKTMSLTNSLHWELTADPLQQKVYICQDSQPDNCAFTVDRPK</sequence>
<organism evidence="2 3">
    <name type="scientific">Pseudomonas fluorescens</name>
    <dbReference type="NCBI Taxonomy" id="294"/>
    <lineage>
        <taxon>Bacteria</taxon>
        <taxon>Pseudomonadati</taxon>
        <taxon>Pseudomonadota</taxon>
        <taxon>Gammaproteobacteria</taxon>
        <taxon>Pseudomonadales</taxon>
        <taxon>Pseudomonadaceae</taxon>
        <taxon>Pseudomonas</taxon>
    </lineage>
</organism>
<feature type="chain" id="PRO_5012730063" description="DUF3757 domain-containing protein" evidence="1">
    <location>
        <begin position="22"/>
        <end position="141"/>
    </location>
</feature>
<dbReference type="Pfam" id="PF12582">
    <property type="entry name" value="DUF3757"/>
    <property type="match status" value="1"/>
</dbReference>
<gene>
    <name evidence="2" type="ORF">BFW87_18940</name>
</gene>
<reference evidence="2 3" key="1">
    <citation type="submission" date="2016-12" db="EMBL/GenBank/DDBJ databases">
        <title>Draft genome sequences of seven strains of Pseudomonas fluorescens that produce 4-formylaminooxyvinylglycine.</title>
        <authorList>
            <person name="Okrent R.A."/>
            <person name="Manning V.A."/>
            <person name="Trippe K.M."/>
        </authorList>
    </citation>
    <scope>NUCLEOTIDE SEQUENCE [LARGE SCALE GENOMIC DNA]</scope>
    <source>
        <strain evidence="2 3">P5A</strain>
    </source>
</reference>
<dbReference type="InterPro" id="IPR022231">
    <property type="entry name" value="DUF3757"/>
</dbReference>
<dbReference type="RefSeq" id="WP_078741266.1">
    <property type="nucleotide sequence ID" value="NZ_MSDF01000024.1"/>
</dbReference>
<protein>
    <recommendedName>
        <fullName evidence="4">DUF3757 domain-containing protein</fullName>
    </recommendedName>
</protein>
<evidence type="ECO:0008006" key="4">
    <source>
        <dbReference type="Google" id="ProtNLM"/>
    </source>
</evidence>
<name>A0A1T2YHP0_PSEFL</name>
<keyword evidence="1" id="KW-0732">Signal</keyword>
<dbReference type="Proteomes" id="UP000190965">
    <property type="component" value="Unassembled WGS sequence"/>
</dbReference>
<proteinExistence type="predicted"/>
<dbReference type="AlphaFoldDB" id="A0A1T2YHP0"/>
<comment type="caution">
    <text evidence="2">The sequence shown here is derived from an EMBL/GenBank/DDBJ whole genome shotgun (WGS) entry which is preliminary data.</text>
</comment>
<dbReference type="OrthoDB" id="7025982at2"/>
<evidence type="ECO:0000313" key="2">
    <source>
        <dbReference type="EMBL" id="OPA91702.1"/>
    </source>
</evidence>
<evidence type="ECO:0000256" key="1">
    <source>
        <dbReference type="SAM" id="SignalP"/>
    </source>
</evidence>